<organism evidence="3 4">
    <name type="scientific">Pseudorhodoplanes sinuspersici</name>
    <dbReference type="NCBI Taxonomy" id="1235591"/>
    <lineage>
        <taxon>Bacteria</taxon>
        <taxon>Pseudomonadati</taxon>
        <taxon>Pseudomonadota</taxon>
        <taxon>Alphaproteobacteria</taxon>
        <taxon>Hyphomicrobiales</taxon>
        <taxon>Pseudorhodoplanes</taxon>
    </lineage>
</organism>
<feature type="chain" id="PRO_5043556885" evidence="2">
    <location>
        <begin position="33"/>
        <end position="798"/>
    </location>
</feature>
<evidence type="ECO:0000313" key="3">
    <source>
        <dbReference type="EMBL" id="ARQ03051.1"/>
    </source>
</evidence>
<gene>
    <name evidence="3" type="ORF">CAK95_18625</name>
</gene>
<dbReference type="STRING" id="1235591.CAK95_18625"/>
<dbReference type="AlphaFoldDB" id="A0A1W7A0W8"/>
<dbReference type="KEGG" id="psin:CAK95_18625"/>
<evidence type="ECO:0000256" key="1">
    <source>
        <dbReference type="SAM" id="MobiDB-lite"/>
    </source>
</evidence>
<evidence type="ECO:0000313" key="4">
    <source>
        <dbReference type="Proteomes" id="UP000194137"/>
    </source>
</evidence>
<dbReference type="RefSeq" id="WP_086091508.1">
    <property type="nucleotide sequence ID" value="NZ_CP021112.1"/>
</dbReference>
<dbReference type="OrthoDB" id="9811281at2"/>
<dbReference type="InterPro" id="IPR025493">
    <property type="entry name" value="DUF4384"/>
</dbReference>
<feature type="signal peptide" evidence="2">
    <location>
        <begin position="1"/>
        <end position="32"/>
    </location>
</feature>
<name>A0A1W7A0W8_9HYPH</name>
<proteinExistence type="predicted"/>
<dbReference type="Pfam" id="PF14326">
    <property type="entry name" value="DUF4384"/>
    <property type="match status" value="1"/>
</dbReference>
<dbReference type="EMBL" id="CP021112">
    <property type="protein sequence ID" value="ARQ03051.1"/>
    <property type="molecule type" value="Genomic_DNA"/>
</dbReference>
<feature type="region of interest" description="Disordered" evidence="1">
    <location>
        <begin position="34"/>
        <end position="63"/>
    </location>
</feature>
<reference evidence="3 4" key="1">
    <citation type="submission" date="2017-05" db="EMBL/GenBank/DDBJ databases">
        <title>Full genome sequence of Pseudorhodoplanes sinuspersici.</title>
        <authorList>
            <person name="Dastgheib S.M.M."/>
            <person name="Shavandi M."/>
            <person name="Tirandaz H."/>
        </authorList>
    </citation>
    <scope>NUCLEOTIDE SEQUENCE [LARGE SCALE GENOMIC DNA]</scope>
    <source>
        <strain evidence="3 4">RIPI110</strain>
    </source>
</reference>
<feature type="compositionally biased region" description="Pro residues" evidence="1">
    <location>
        <begin position="50"/>
        <end position="62"/>
    </location>
</feature>
<keyword evidence="4" id="KW-1185">Reference proteome</keyword>
<keyword evidence="2" id="KW-0732">Signal</keyword>
<protein>
    <submittedName>
        <fullName evidence="3">Uncharacterized protein</fullName>
    </submittedName>
</protein>
<evidence type="ECO:0000256" key="2">
    <source>
        <dbReference type="SAM" id="SignalP"/>
    </source>
</evidence>
<sequence>MNGRQRVNSPVQGLAVAAVFGLALTLAGSAFAQSNEPAPADEPPAAAAPLDPPPPIAPPPALPVKAPAGAVDVPSDPVAKAAFEVLEKHCARCHQEGALSARERPAKNFGNVLKLDEIAANPHYVLPGNPFGSKVFKQIVDKEMPYDVEYEGETKYPSVTPDELKALETWIAQLGTQTAAACDARKFVSNEDMLNLVVGDLSKLPNARKKGTRYLTLTHLKNACLDEQAMKVFRQGAVKLINSLSRSSDVVRLETIDPDESIIRINLDDIGWEAKDWDEVLAVYPYNLQPESDLKAVLTNASGTQLPYVRADWFAFTASQPPLYDKLLKLPNTFQEVAKQEGVDVEGNIKRFIAQRSGFQRSGVSQNNRMIERHPSRAGYFWTSYDFAGNRGKQSFFEHPLGPKGENGFEHDGGETIWSLPNGFQAYYLNTADGKRLDKGPTQIVRDLSRKDLTVTNGISCMGCHDQGIRKAKDEVRQVVLSGRSFNKQTREAVEALYIPTEKMDAILESDTKKFQDAMYRAGLEPSLKLNGVEMINALAKRYEDDLDLTLAAAEFGFSKKEFEDAADDADRKFRPLIRRLQQGSIPRDQFENNYRELAIAITDQEAVPGTGGSAPGGAPGAVAVATPVSNEALSLTSDKNAYKVGDTPVFTVLAKKSCFLTLVNLDDKGTATVLLPNKFQQDNRVKAGQEIQFPGQKAPFQFRMQDKGFEQVIATCSESAEVDGIKNNFAKNALTTVPNFTRTVAGAVQADAKKKGTRAIAVEGTKAAGAPTTPQNAKAVPADKRDVARAAIKVEVK</sequence>
<accession>A0A1W7A0W8</accession>
<dbReference type="Proteomes" id="UP000194137">
    <property type="component" value="Chromosome"/>
</dbReference>